<feature type="compositionally biased region" description="Basic and acidic residues" evidence="1">
    <location>
        <begin position="251"/>
        <end position="262"/>
    </location>
</feature>
<reference evidence="2" key="1">
    <citation type="submission" date="2023-10" db="EMBL/GenBank/DDBJ databases">
        <authorList>
            <person name="Chen Y."/>
            <person name="Shah S."/>
            <person name="Dougan E. K."/>
            <person name="Thang M."/>
            <person name="Chan C."/>
        </authorList>
    </citation>
    <scope>NUCLEOTIDE SEQUENCE [LARGE SCALE GENOMIC DNA]</scope>
</reference>
<feature type="region of interest" description="Disordered" evidence="1">
    <location>
        <begin position="176"/>
        <end position="263"/>
    </location>
</feature>
<dbReference type="Proteomes" id="UP001189429">
    <property type="component" value="Unassembled WGS sequence"/>
</dbReference>
<keyword evidence="3" id="KW-1185">Reference proteome</keyword>
<feature type="compositionally biased region" description="Basic residues" evidence="1">
    <location>
        <begin position="238"/>
        <end position="250"/>
    </location>
</feature>
<protein>
    <submittedName>
        <fullName evidence="2">Uncharacterized protein</fullName>
    </submittedName>
</protein>
<proteinExistence type="predicted"/>
<sequence>DALPWSGDKAKGMLEQAVKQSVLAYWKSQLNLKRKDREEAVKTTKLRIKGKLTECVLISLLPDGHYDLDADDIVGAAFDEGIDSGANVVDAEGKCRAVADQSVGRATANAISHDAAAERGSLLGGAGLAHAVAGPRSRTADSESDGEDMGKSLDGSDASEDERDNLKFVTSCILDMDDGPAPAPKVGSARPGGSNKHASSASAGPSSTHAPDAKCSKRETKSTLPQPGPEPAGNPPAKGKHGRPGKWRNKSPREVLESEGIAKPEAAMAAMEEKYENEGTFKSLRPAKESEGIAKPEAAAAAMEEKCENEAIFKWLRPAKDSLSEVMGPLRKAPREAYAALVKLDSKVWRLVPVPEEAANAVSKLRAKTQAMVDFADAVSDTSKKNGPGKLKKAMGQMTDAGFNLPIAAFGLLAKVGATDAANFYKASELAEIFARLFDSLPGESDNVQEFVSDLATTSFTKFVED</sequence>
<name>A0ABN9S3M9_9DINO</name>
<feature type="non-terminal residue" evidence="2">
    <location>
        <position position="1"/>
    </location>
</feature>
<evidence type="ECO:0000313" key="2">
    <source>
        <dbReference type="EMBL" id="CAK0826383.1"/>
    </source>
</evidence>
<feature type="compositionally biased region" description="Polar residues" evidence="1">
    <location>
        <begin position="196"/>
        <end position="209"/>
    </location>
</feature>
<organism evidence="2 3">
    <name type="scientific">Prorocentrum cordatum</name>
    <dbReference type="NCBI Taxonomy" id="2364126"/>
    <lineage>
        <taxon>Eukaryota</taxon>
        <taxon>Sar</taxon>
        <taxon>Alveolata</taxon>
        <taxon>Dinophyceae</taxon>
        <taxon>Prorocentrales</taxon>
        <taxon>Prorocentraceae</taxon>
        <taxon>Prorocentrum</taxon>
    </lineage>
</organism>
<evidence type="ECO:0000256" key="1">
    <source>
        <dbReference type="SAM" id="MobiDB-lite"/>
    </source>
</evidence>
<gene>
    <name evidence="2" type="ORF">PCOR1329_LOCUS26247</name>
</gene>
<comment type="caution">
    <text evidence="2">The sequence shown here is derived from an EMBL/GenBank/DDBJ whole genome shotgun (WGS) entry which is preliminary data.</text>
</comment>
<feature type="non-terminal residue" evidence="2">
    <location>
        <position position="466"/>
    </location>
</feature>
<feature type="compositionally biased region" description="Basic and acidic residues" evidence="1">
    <location>
        <begin position="211"/>
        <end position="221"/>
    </location>
</feature>
<dbReference type="EMBL" id="CAUYUJ010009302">
    <property type="protein sequence ID" value="CAK0826383.1"/>
    <property type="molecule type" value="Genomic_DNA"/>
</dbReference>
<accession>A0ABN9S3M9</accession>
<evidence type="ECO:0000313" key="3">
    <source>
        <dbReference type="Proteomes" id="UP001189429"/>
    </source>
</evidence>
<feature type="region of interest" description="Disordered" evidence="1">
    <location>
        <begin position="133"/>
        <end position="163"/>
    </location>
</feature>